<evidence type="ECO:0000313" key="2">
    <source>
        <dbReference type="EMBL" id="ACR35398.1"/>
    </source>
</evidence>
<dbReference type="AntiFam" id="ANF00095">
    <property type="entry name" value="Shadow ORF (opposite ABC transporters)"/>
</dbReference>
<organism evidence="2">
    <name type="scientific">Zea mays</name>
    <name type="common">Maize</name>
    <dbReference type="NCBI Taxonomy" id="4577"/>
    <lineage>
        <taxon>Eukaryota</taxon>
        <taxon>Viridiplantae</taxon>
        <taxon>Streptophyta</taxon>
        <taxon>Embryophyta</taxon>
        <taxon>Tracheophyta</taxon>
        <taxon>Spermatophyta</taxon>
        <taxon>Magnoliopsida</taxon>
        <taxon>Liliopsida</taxon>
        <taxon>Poales</taxon>
        <taxon>Poaceae</taxon>
        <taxon>PACMAD clade</taxon>
        <taxon>Panicoideae</taxon>
        <taxon>Andropogonodae</taxon>
        <taxon>Andropogoneae</taxon>
        <taxon>Tripsacinae</taxon>
        <taxon>Zea</taxon>
    </lineage>
</organism>
<feature type="compositionally biased region" description="Basic and acidic residues" evidence="1">
    <location>
        <begin position="86"/>
        <end position="105"/>
    </location>
</feature>
<sequence>MHKNTARFGLVSTSARQDHRPTNPRNRRRTRHLAQASKPKIFIIRGRRGSSSSHTVVLQLQQPRVRALRPGQEVGVAAVLHDPPVLHDRDAVHPSDRRQPVRHQDGGPPLHQPLQRLLQHALRLRVQRARRLVQQQDGRVLEHRPGDGDPLLLPARQLHAPLADRGPVPIGQLAHEAVHVRRLRRLDHLLLARAFLAVRDVFQDARREEDWLLLHQADLAPQGLQVQRPDVLAIDGHFPSARVVEPLDESNDGALP</sequence>
<evidence type="ECO:0000256" key="1">
    <source>
        <dbReference type="SAM" id="MobiDB-lite"/>
    </source>
</evidence>
<feature type="region of interest" description="Disordered" evidence="1">
    <location>
        <begin position="1"/>
        <end position="34"/>
    </location>
</feature>
<dbReference type="AlphaFoldDB" id="C4J2J8"/>
<feature type="region of interest" description="Disordered" evidence="1">
    <location>
        <begin position="86"/>
        <end position="110"/>
    </location>
</feature>
<reference evidence="2" key="2">
    <citation type="submission" date="2012-06" db="EMBL/GenBank/DDBJ databases">
        <authorList>
            <person name="Yu Y."/>
            <person name="Currie J."/>
            <person name="Lomeli R."/>
            <person name="Angelova A."/>
            <person name="Collura K."/>
            <person name="Wissotski M."/>
            <person name="Campos D."/>
            <person name="Kudrna D."/>
            <person name="Golser W."/>
            <person name="Ashely E."/>
            <person name="Descour A."/>
            <person name="Fernandes J."/>
            <person name="Soderlund C."/>
            <person name="Walbot V."/>
        </authorList>
    </citation>
    <scope>NUCLEOTIDE SEQUENCE</scope>
    <source>
        <strain evidence="2">B73</strain>
    </source>
</reference>
<accession>C4J2J8</accession>
<dbReference type="EMBL" id="BT085045">
    <property type="protein sequence ID" value="ACR35398.1"/>
    <property type="molecule type" value="mRNA"/>
</dbReference>
<name>C4J2J8_MAIZE</name>
<dbReference type="AntiFam" id="ANF00142">
    <property type="entry name" value="Shadow ORF (opposite yadG)"/>
</dbReference>
<reference evidence="2" key="1">
    <citation type="journal article" date="2009" name="PLoS Genet.">
        <title>Sequencing, mapping, and analysis of 27,455 maize full-length cDNAs.</title>
        <authorList>
            <person name="Soderlund C."/>
            <person name="Descour A."/>
            <person name="Kudrna D."/>
            <person name="Bomhoff M."/>
            <person name="Boyd L."/>
            <person name="Currie J."/>
            <person name="Angelova A."/>
            <person name="Collura K."/>
            <person name="Wissotski M."/>
            <person name="Ashley E."/>
            <person name="Morrow D."/>
            <person name="Fernandes J."/>
            <person name="Walbot V."/>
            <person name="Yu Y."/>
        </authorList>
    </citation>
    <scope>NUCLEOTIDE SEQUENCE</scope>
    <source>
        <strain evidence="2">B73</strain>
    </source>
</reference>
<protein>
    <submittedName>
        <fullName evidence="2">Uncharacterized protein</fullName>
    </submittedName>
</protein>
<proteinExistence type="evidence at transcript level"/>